<dbReference type="AlphaFoldDB" id="A0A7Y4LTU3"/>
<dbReference type="Pfam" id="PF07617">
    <property type="entry name" value="DUF1579"/>
    <property type="match status" value="1"/>
</dbReference>
<protein>
    <submittedName>
        <fullName evidence="1">DUF1579 domain-containing protein</fullName>
    </submittedName>
</protein>
<dbReference type="RefSeq" id="WP_171577381.1">
    <property type="nucleotide sequence ID" value="NZ_JAAVLX010000001.1"/>
</dbReference>
<sequence>MTNHRYAHTSLKAHSFKALGVAVAVSAVISGVAAQDKSADAERVPSFIQRGQPGHEHRQLDPLVGSWKVEGKWMVAGGTPEKPIQGENLRTTRQWVAGGRFLHDVTEGSVGGSPYWRTGYLGYSNVDRRYEWITLDATNSMFMVYQGKPGSKVLNMSGKFTDQGLLGEKTVGKRVGQRTEIVIESPARHIIRLFMTPPGGREFLASEMIYTRASKGADAAAQR</sequence>
<accession>A0A7Y4LTU3</accession>
<evidence type="ECO:0000313" key="1">
    <source>
        <dbReference type="EMBL" id="NOJ38055.1"/>
    </source>
</evidence>
<organism evidence="1 2">
    <name type="scientific">Bradyrhizobium australiense</name>
    <dbReference type="NCBI Taxonomy" id="2721161"/>
    <lineage>
        <taxon>Bacteria</taxon>
        <taxon>Pseudomonadati</taxon>
        <taxon>Pseudomonadota</taxon>
        <taxon>Alphaproteobacteria</taxon>
        <taxon>Hyphomicrobiales</taxon>
        <taxon>Nitrobacteraceae</taxon>
        <taxon>Bradyrhizobium</taxon>
    </lineage>
</organism>
<dbReference type="InterPro" id="IPR011473">
    <property type="entry name" value="DUF1579"/>
</dbReference>
<gene>
    <name evidence="1" type="ORF">HCN58_00160</name>
</gene>
<dbReference type="Proteomes" id="UP000544122">
    <property type="component" value="Unassembled WGS sequence"/>
</dbReference>
<name>A0A7Y4LTU3_9BRAD</name>
<reference evidence="1 2" key="1">
    <citation type="submission" date="2020-03" db="EMBL/GenBank/DDBJ databases">
        <title>Bradyrhizobium diversity isolated from nodules of Indigofera sp.</title>
        <authorList>
            <person name="Klepa M."/>
            <person name="Helene L."/>
            <person name="Hungria M."/>
        </authorList>
    </citation>
    <scope>NUCLEOTIDE SEQUENCE [LARGE SCALE GENOMIC DNA]</scope>
    <source>
        <strain evidence="1 2">WSM 1791</strain>
    </source>
</reference>
<comment type="caution">
    <text evidence="1">The sequence shown here is derived from an EMBL/GenBank/DDBJ whole genome shotgun (WGS) entry which is preliminary data.</text>
</comment>
<evidence type="ECO:0000313" key="2">
    <source>
        <dbReference type="Proteomes" id="UP000544122"/>
    </source>
</evidence>
<proteinExistence type="predicted"/>
<keyword evidence="2" id="KW-1185">Reference proteome</keyword>
<dbReference type="EMBL" id="JAAVLX010000001">
    <property type="protein sequence ID" value="NOJ38055.1"/>
    <property type="molecule type" value="Genomic_DNA"/>
</dbReference>